<evidence type="ECO:0000313" key="2">
    <source>
        <dbReference type="Proteomes" id="UP001295444"/>
    </source>
</evidence>
<evidence type="ECO:0000313" key="1">
    <source>
        <dbReference type="EMBL" id="CAH2282498.1"/>
    </source>
</evidence>
<accession>A0AAD1W127</accession>
<dbReference type="Proteomes" id="UP001295444">
    <property type="component" value="Chromosome 04"/>
</dbReference>
<name>A0AAD1W127_PELCU</name>
<reference evidence="1" key="1">
    <citation type="submission" date="2022-03" db="EMBL/GenBank/DDBJ databases">
        <authorList>
            <person name="Alioto T."/>
            <person name="Alioto T."/>
            <person name="Gomez Garrido J."/>
        </authorList>
    </citation>
    <scope>NUCLEOTIDE SEQUENCE</scope>
</reference>
<protein>
    <submittedName>
        <fullName evidence="1">Uncharacterized protein</fullName>
    </submittedName>
</protein>
<proteinExistence type="predicted"/>
<dbReference type="EMBL" id="OW240915">
    <property type="protein sequence ID" value="CAH2282498.1"/>
    <property type="molecule type" value="Genomic_DNA"/>
</dbReference>
<gene>
    <name evidence="1" type="ORF">PECUL_23A031408</name>
</gene>
<sequence>MSDTIKCHPENGNQWFFRRQMEFIANENLANERSESFVKPRLVPEHDIWRKPPPDFSVKLYTSLNLPKKPKEREKRVKKNIKNKTEIYNQVNTLQSVDRLPRIMDKESSKFLTRFKNIGEFEAKLWYVKCGKYPKEQFKDSKPHDFRQYEVGIPDFVTSYYHDPLNLQFKSQHLSCVYGIQPLQEKIYKSNNNIFITHRPEDLAWDSALILPKTPWPPKSASFTRYRRQRGVHTAFLDRVEEKFKKWQEKTK</sequence>
<organism evidence="1 2">
    <name type="scientific">Pelobates cultripes</name>
    <name type="common">Western spadefoot toad</name>
    <dbReference type="NCBI Taxonomy" id="61616"/>
    <lineage>
        <taxon>Eukaryota</taxon>
        <taxon>Metazoa</taxon>
        <taxon>Chordata</taxon>
        <taxon>Craniata</taxon>
        <taxon>Vertebrata</taxon>
        <taxon>Euteleostomi</taxon>
        <taxon>Amphibia</taxon>
        <taxon>Batrachia</taxon>
        <taxon>Anura</taxon>
        <taxon>Pelobatoidea</taxon>
        <taxon>Pelobatidae</taxon>
        <taxon>Pelobates</taxon>
    </lineage>
</organism>
<dbReference type="AlphaFoldDB" id="A0AAD1W127"/>
<keyword evidence="2" id="KW-1185">Reference proteome</keyword>